<dbReference type="RefSeq" id="WP_157542842.1">
    <property type="nucleotide sequence ID" value="NZ_WQLA01000006.1"/>
</dbReference>
<organism evidence="1 2">
    <name type="scientific">Mucilaginibacter aquatilis</name>
    <dbReference type="NCBI Taxonomy" id="1517760"/>
    <lineage>
        <taxon>Bacteria</taxon>
        <taxon>Pseudomonadati</taxon>
        <taxon>Bacteroidota</taxon>
        <taxon>Sphingobacteriia</taxon>
        <taxon>Sphingobacteriales</taxon>
        <taxon>Sphingobacteriaceae</taxon>
        <taxon>Mucilaginibacter</taxon>
    </lineage>
</organism>
<dbReference type="OrthoDB" id="826619at2"/>
<sequence length="130" mass="14256">MKRNIFRFLTLIVVVLCGCSNKPEEPVINFKSSVIDLGRIDFNAKPVTATFGFTNGGQKELKLISVAADCTCTIPSYTAKPIAYHEQGVIKVVFDPKAANTIGAMERSVVVRTNTKPQLHTLIVKMVVCK</sequence>
<dbReference type="Proteomes" id="UP000434850">
    <property type="component" value="Unassembled WGS sequence"/>
</dbReference>
<name>A0A6I4IBF9_9SPHI</name>
<keyword evidence="2" id="KW-1185">Reference proteome</keyword>
<dbReference type="InterPro" id="IPR013783">
    <property type="entry name" value="Ig-like_fold"/>
</dbReference>
<proteinExistence type="predicted"/>
<dbReference type="InterPro" id="IPR011467">
    <property type="entry name" value="DUF1573"/>
</dbReference>
<dbReference type="EMBL" id="WQLA01000006">
    <property type="protein sequence ID" value="MVN92531.1"/>
    <property type="molecule type" value="Genomic_DNA"/>
</dbReference>
<gene>
    <name evidence="1" type="ORF">GO816_15440</name>
</gene>
<accession>A0A6I4IBF9</accession>
<dbReference type="Gene3D" id="2.60.40.10">
    <property type="entry name" value="Immunoglobulins"/>
    <property type="match status" value="1"/>
</dbReference>
<dbReference type="AlphaFoldDB" id="A0A6I4IBF9"/>
<reference evidence="1 2" key="1">
    <citation type="submission" date="2019-12" db="EMBL/GenBank/DDBJ databases">
        <title>Mucilaginibacter sp. HME9299 genome sequencing and assembly.</title>
        <authorList>
            <person name="Kang H."/>
            <person name="Kim H."/>
            <person name="Joh K."/>
        </authorList>
    </citation>
    <scope>NUCLEOTIDE SEQUENCE [LARGE SCALE GENOMIC DNA]</scope>
    <source>
        <strain evidence="1 2">HME9299</strain>
    </source>
</reference>
<dbReference type="PANTHER" id="PTHR37833">
    <property type="entry name" value="LIPOPROTEIN-RELATED"/>
    <property type="match status" value="1"/>
</dbReference>
<evidence type="ECO:0000313" key="1">
    <source>
        <dbReference type="EMBL" id="MVN92531.1"/>
    </source>
</evidence>
<evidence type="ECO:0000313" key="2">
    <source>
        <dbReference type="Proteomes" id="UP000434850"/>
    </source>
</evidence>
<dbReference type="PROSITE" id="PS51257">
    <property type="entry name" value="PROKAR_LIPOPROTEIN"/>
    <property type="match status" value="1"/>
</dbReference>
<dbReference type="Pfam" id="PF07610">
    <property type="entry name" value="DUF1573"/>
    <property type="match status" value="1"/>
</dbReference>
<protein>
    <submittedName>
        <fullName evidence="1">DUF1573 domain-containing protein</fullName>
    </submittedName>
</protein>
<dbReference type="PANTHER" id="PTHR37833:SF1">
    <property type="entry name" value="SIGNAL PEPTIDE PROTEIN"/>
    <property type="match status" value="1"/>
</dbReference>
<comment type="caution">
    <text evidence="1">The sequence shown here is derived from an EMBL/GenBank/DDBJ whole genome shotgun (WGS) entry which is preliminary data.</text>
</comment>